<keyword evidence="3" id="KW-1185">Reference proteome</keyword>
<dbReference type="Proteomes" id="UP001183410">
    <property type="component" value="Unassembled WGS sequence"/>
</dbReference>
<accession>A0ABU2JRQ4</accession>
<comment type="caution">
    <text evidence="2">The sequence shown here is derived from an EMBL/GenBank/DDBJ whole genome shotgun (WGS) entry which is preliminary data.</text>
</comment>
<proteinExistence type="predicted"/>
<evidence type="ECO:0000259" key="1">
    <source>
        <dbReference type="Pfam" id="PF13460"/>
    </source>
</evidence>
<sequence>MGQAEPPLRTLVTGATGYLGGRLVPELLAAGHTVRCLARRPAKLADRPWIDRVSVVRGDLTDADSLTGALRDIDVAYYLVHALGGGADFAETDRRAARTFGERARAAGVRRIVYLGALIPPGVPEERLSPHLRSRAEVGRLLLASGVPTAVLGAAVIIGSGSASFEMLRHLTERLPVMTTPAWVRTRVQPIAVRDALHLLVGSARLPDYLNRRFDIGGPDVLTYQDLMRRYALHTGLRRRLILPVRVLSPRLSSLWVGLVTPVPSRLARPLVESLRHEVVCHEQDITCYVLPPPGGFLGIDAALRQAVRRVGAAEPLGPAERPAPADPMPGDPPWAGGDLYTDQRERVVHAPPDALWRVVEGIGGRNGWYSAPLAWAVRGWLDSLLGGVGLRRGRADPVRLRLGEALDFWRVEALERGTRLRLRAEMRLPGDAWLELAVGRDAAGRTVYRQRALYHPRGFVGHLYWWAVAPFHAWIFGGMVRKIAARAEASAHAGASGGHLAAGARP</sequence>
<dbReference type="EMBL" id="JAVREO010000006">
    <property type="protein sequence ID" value="MDT0267214.1"/>
    <property type="molecule type" value="Genomic_DNA"/>
</dbReference>
<dbReference type="PANTHER" id="PTHR48079">
    <property type="entry name" value="PROTEIN YEEZ"/>
    <property type="match status" value="1"/>
</dbReference>
<dbReference type="Pfam" id="PF11066">
    <property type="entry name" value="DUF2867"/>
    <property type="match status" value="1"/>
</dbReference>
<dbReference type="CDD" id="cd05245">
    <property type="entry name" value="SDR_a2"/>
    <property type="match status" value="1"/>
</dbReference>
<reference evidence="3" key="1">
    <citation type="submission" date="2023-07" db="EMBL/GenBank/DDBJ databases">
        <title>30 novel species of actinomycetes from the DSMZ collection.</title>
        <authorList>
            <person name="Nouioui I."/>
        </authorList>
    </citation>
    <scope>NUCLEOTIDE SEQUENCE [LARGE SCALE GENOMIC DNA]</scope>
    <source>
        <strain evidence="3">DSM 44915</strain>
    </source>
</reference>
<dbReference type="InterPro" id="IPR051783">
    <property type="entry name" value="NAD(P)-dependent_oxidoreduct"/>
</dbReference>
<dbReference type="InterPro" id="IPR016040">
    <property type="entry name" value="NAD(P)-bd_dom"/>
</dbReference>
<dbReference type="InterPro" id="IPR036291">
    <property type="entry name" value="NAD(P)-bd_dom_sf"/>
</dbReference>
<dbReference type="PANTHER" id="PTHR48079:SF6">
    <property type="entry name" value="NAD(P)-BINDING DOMAIN-CONTAINING PROTEIN-RELATED"/>
    <property type="match status" value="1"/>
</dbReference>
<protein>
    <submittedName>
        <fullName evidence="2">SDR family oxidoreductase</fullName>
    </submittedName>
</protein>
<dbReference type="SUPFAM" id="SSF55961">
    <property type="entry name" value="Bet v1-like"/>
    <property type="match status" value="1"/>
</dbReference>
<dbReference type="InterPro" id="IPR021295">
    <property type="entry name" value="DUF2867"/>
</dbReference>
<dbReference type="SUPFAM" id="SSF51735">
    <property type="entry name" value="NAD(P)-binding Rossmann-fold domains"/>
    <property type="match status" value="1"/>
</dbReference>
<evidence type="ECO:0000313" key="3">
    <source>
        <dbReference type="Proteomes" id="UP001183410"/>
    </source>
</evidence>
<feature type="domain" description="NAD(P)-binding" evidence="1">
    <location>
        <begin position="14"/>
        <end position="118"/>
    </location>
</feature>
<evidence type="ECO:0000313" key="2">
    <source>
        <dbReference type="EMBL" id="MDT0267214.1"/>
    </source>
</evidence>
<dbReference type="RefSeq" id="WP_311667257.1">
    <property type="nucleotide sequence ID" value="NZ_JAVREO010000006.1"/>
</dbReference>
<dbReference type="Gene3D" id="3.40.50.720">
    <property type="entry name" value="NAD(P)-binding Rossmann-like Domain"/>
    <property type="match status" value="1"/>
</dbReference>
<gene>
    <name evidence="2" type="ORF">RM844_13050</name>
</gene>
<dbReference type="Pfam" id="PF13460">
    <property type="entry name" value="NAD_binding_10"/>
    <property type="match status" value="1"/>
</dbReference>
<organism evidence="2 3">
    <name type="scientific">Streptomyces chisholmiae</name>
    <dbReference type="NCBI Taxonomy" id="3075540"/>
    <lineage>
        <taxon>Bacteria</taxon>
        <taxon>Bacillati</taxon>
        <taxon>Actinomycetota</taxon>
        <taxon>Actinomycetes</taxon>
        <taxon>Kitasatosporales</taxon>
        <taxon>Streptomycetaceae</taxon>
        <taxon>Streptomyces</taxon>
    </lineage>
</organism>
<name>A0ABU2JRQ4_9ACTN</name>